<reference evidence="10 11" key="1">
    <citation type="submission" date="2019-03" db="EMBL/GenBank/DDBJ databases">
        <title>Genomic Encyclopedia of Type Strains, Phase IV (KMG-IV): sequencing the most valuable type-strain genomes for metagenomic binning, comparative biology and taxonomic classification.</title>
        <authorList>
            <person name="Goeker M."/>
        </authorList>
    </citation>
    <scope>NUCLEOTIDE SEQUENCE [LARGE SCALE GENOMIC DNA]</scope>
    <source>
        <strain evidence="10 11">DSM 25287</strain>
    </source>
</reference>
<protein>
    <recommendedName>
        <fullName evidence="9">Cobalamin biosynthesis protein CobD</fullName>
    </recommendedName>
</protein>
<dbReference type="OrthoDB" id="9811967at2"/>
<dbReference type="NCBIfam" id="TIGR00380">
    <property type="entry name" value="cobal_cbiB"/>
    <property type="match status" value="1"/>
</dbReference>
<dbReference type="InterPro" id="IPR004485">
    <property type="entry name" value="Cobalamin_biosynth_CobD/CbiB"/>
</dbReference>
<evidence type="ECO:0000256" key="2">
    <source>
        <dbReference type="ARBA" id="ARBA00004953"/>
    </source>
</evidence>
<dbReference type="PANTHER" id="PTHR34308">
    <property type="entry name" value="COBALAMIN BIOSYNTHESIS PROTEIN CBIB"/>
    <property type="match status" value="1"/>
</dbReference>
<comment type="caution">
    <text evidence="9">Lacks conserved residue(s) required for the propagation of feature annotation.</text>
</comment>
<keyword evidence="11" id="KW-1185">Reference proteome</keyword>
<accession>A0A4R2KYU8</accession>
<organism evidence="10 11">
    <name type="scientific">Plasticicumulans lactativorans</name>
    <dbReference type="NCBI Taxonomy" id="1133106"/>
    <lineage>
        <taxon>Bacteria</taxon>
        <taxon>Pseudomonadati</taxon>
        <taxon>Pseudomonadota</taxon>
        <taxon>Gammaproteobacteria</taxon>
        <taxon>Candidatus Competibacteraceae</taxon>
        <taxon>Plasticicumulans</taxon>
    </lineage>
</organism>
<comment type="subcellular location">
    <subcellularLocation>
        <location evidence="1 9">Cell membrane</location>
        <topology evidence="1 9">Multi-pass membrane protein</topology>
    </subcellularLocation>
</comment>
<evidence type="ECO:0000256" key="4">
    <source>
        <dbReference type="ARBA" id="ARBA00022475"/>
    </source>
</evidence>
<dbReference type="PANTHER" id="PTHR34308:SF1">
    <property type="entry name" value="COBALAMIN BIOSYNTHESIS PROTEIN CBIB"/>
    <property type="match status" value="1"/>
</dbReference>
<sequence>MTLGLSVLCALALDRLLGEPRRGHPLVGFGTFAAALEAAGYGPPQAARPARRLRGLAAWALAVLPWVVLTGWLAPPQWGPFHDGGRVSFVAVLLGVLALYLALGGRALAEHARPVAAALAAGDLAGARQAVARIVSRDTAPMDAAAVSTATVESVLENGCDAVFGALFWFALAGAPGVVLYRLANTLDAMWGYRNARYADFGWAAARLDDLLNLAPARLTALAYALAGRRAQALRCWRTQGRQWKSPNAGPVMAAGAGALGVRIGGPARYGGEWQARPVLGEGPQARPADIGRALGLVDRATALWLLALVLGSWIGA</sequence>
<comment type="function">
    <text evidence="9">Converts cobyric acid to cobinamide by the addition of aminopropanol on the F carboxylic group.</text>
</comment>
<dbReference type="UniPathway" id="UPA00148"/>
<name>A0A4R2KYU8_9GAMM</name>
<evidence type="ECO:0000256" key="1">
    <source>
        <dbReference type="ARBA" id="ARBA00004651"/>
    </source>
</evidence>
<dbReference type="Pfam" id="PF03186">
    <property type="entry name" value="CobD_Cbib"/>
    <property type="match status" value="1"/>
</dbReference>
<comment type="caution">
    <text evidence="10">The sequence shown here is derived from an EMBL/GenBank/DDBJ whole genome shotgun (WGS) entry which is preliminary data.</text>
</comment>
<keyword evidence="5 9" id="KW-0169">Cobalamin biosynthesis</keyword>
<dbReference type="GO" id="GO:0048472">
    <property type="term" value="F:threonine-phosphate decarboxylase activity"/>
    <property type="evidence" value="ECO:0007669"/>
    <property type="project" value="InterPro"/>
</dbReference>
<evidence type="ECO:0000256" key="3">
    <source>
        <dbReference type="ARBA" id="ARBA00006263"/>
    </source>
</evidence>
<dbReference type="HAMAP" id="MF_00024">
    <property type="entry name" value="CobD_CbiB"/>
    <property type="match status" value="1"/>
</dbReference>
<feature type="transmembrane region" description="Helical" evidence="9">
    <location>
        <begin position="56"/>
        <end position="75"/>
    </location>
</feature>
<dbReference type="GO" id="GO:0005886">
    <property type="term" value="C:plasma membrane"/>
    <property type="evidence" value="ECO:0007669"/>
    <property type="project" value="UniProtKB-SubCell"/>
</dbReference>
<gene>
    <name evidence="9" type="primary">cobD</name>
    <name evidence="10" type="ORF">EV699_12917</name>
</gene>
<feature type="transmembrane region" description="Helical" evidence="9">
    <location>
        <begin position="87"/>
        <end position="109"/>
    </location>
</feature>
<comment type="similarity">
    <text evidence="3 9">Belongs to the CobD/CbiB family.</text>
</comment>
<dbReference type="GO" id="GO:0009236">
    <property type="term" value="P:cobalamin biosynthetic process"/>
    <property type="evidence" value="ECO:0007669"/>
    <property type="project" value="UniProtKB-UniRule"/>
</dbReference>
<keyword evidence="8 9" id="KW-0472">Membrane</keyword>
<keyword evidence="7 9" id="KW-1133">Transmembrane helix</keyword>
<evidence type="ECO:0000256" key="5">
    <source>
        <dbReference type="ARBA" id="ARBA00022573"/>
    </source>
</evidence>
<evidence type="ECO:0000256" key="9">
    <source>
        <dbReference type="HAMAP-Rule" id="MF_00024"/>
    </source>
</evidence>
<dbReference type="EMBL" id="SLWY01000029">
    <property type="protein sequence ID" value="TCO76536.1"/>
    <property type="molecule type" value="Genomic_DNA"/>
</dbReference>
<dbReference type="RefSeq" id="WP_132545593.1">
    <property type="nucleotide sequence ID" value="NZ_SLWY01000029.1"/>
</dbReference>
<evidence type="ECO:0000313" key="10">
    <source>
        <dbReference type="EMBL" id="TCO76536.1"/>
    </source>
</evidence>
<evidence type="ECO:0000256" key="8">
    <source>
        <dbReference type="ARBA" id="ARBA00023136"/>
    </source>
</evidence>
<keyword evidence="4 9" id="KW-1003">Cell membrane</keyword>
<comment type="pathway">
    <text evidence="2 9">Cofactor biosynthesis; adenosylcobalamin biosynthesis.</text>
</comment>
<evidence type="ECO:0000256" key="7">
    <source>
        <dbReference type="ARBA" id="ARBA00022989"/>
    </source>
</evidence>
<dbReference type="GO" id="GO:0015420">
    <property type="term" value="F:ABC-type vitamin B12 transporter activity"/>
    <property type="evidence" value="ECO:0007669"/>
    <property type="project" value="UniProtKB-UniRule"/>
</dbReference>
<evidence type="ECO:0000313" key="11">
    <source>
        <dbReference type="Proteomes" id="UP000295765"/>
    </source>
</evidence>
<evidence type="ECO:0000256" key="6">
    <source>
        <dbReference type="ARBA" id="ARBA00022692"/>
    </source>
</evidence>
<keyword evidence="6 9" id="KW-0812">Transmembrane</keyword>
<dbReference type="AlphaFoldDB" id="A0A4R2KYU8"/>
<feature type="transmembrane region" description="Helical" evidence="9">
    <location>
        <begin position="162"/>
        <end position="184"/>
    </location>
</feature>
<proteinExistence type="inferred from homology"/>
<dbReference type="Proteomes" id="UP000295765">
    <property type="component" value="Unassembled WGS sequence"/>
</dbReference>